<reference evidence="1 2" key="1">
    <citation type="submission" date="2018-04" db="EMBL/GenBank/DDBJ databases">
        <title>Genomic Encyclopedia of Archaeal and Bacterial Type Strains, Phase II (KMG-II): from individual species to whole genera.</title>
        <authorList>
            <person name="Goeker M."/>
        </authorList>
    </citation>
    <scope>NUCLEOTIDE SEQUENCE [LARGE SCALE GENOMIC DNA]</scope>
    <source>
        <strain evidence="1 2">DSM 25731</strain>
    </source>
</reference>
<dbReference type="AlphaFoldDB" id="A0A2T6C1U8"/>
<gene>
    <name evidence="1" type="ORF">C8N46_103368</name>
</gene>
<proteinExistence type="predicted"/>
<comment type="caution">
    <text evidence="1">The sequence shown here is derived from an EMBL/GenBank/DDBJ whole genome shotgun (WGS) entry which is preliminary data.</text>
</comment>
<protein>
    <submittedName>
        <fullName evidence="1">Uncharacterized protein</fullName>
    </submittedName>
</protein>
<evidence type="ECO:0000313" key="2">
    <source>
        <dbReference type="Proteomes" id="UP000244090"/>
    </source>
</evidence>
<organism evidence="1 2">
    <name type="scientific">Kordia periserrulae</name>
    <dbReference type="NCBI Taxonomy" id="701523"/>
    <lineage>
        <taxon>Bacteria</taxon>
        <taxon>Pseudomonadati</taxon>
        <taxon>Bacteroidota</taxon>
        <taxon>Flavobacteriia</taxon>
        <taxon>Flavobacteriales</taxon>
        <taxon>Flavobacteriaceae</taxon>
        <taxon>Kordia</taxon>
    </lineage>
</organism>
<accession>A0A2T6C1U8</accession>
<evidence type="ECO:0000313" key="1">
    <source>
        <dbReference type="EMBL" id="PTX62268.1"/>
    </source>
</evidence>
<dbReference type="Proteomes" id="UP000244090">
    <property type="component" value="Unassembled WGS sequence"/>
</dbReference>
<sequence>MYSEEILYNIHNVYACKIFNPKYCILEINISVIDSNLSKSAIASPIAAADGLIIILSMERMVLLAKTQMLLPDKSTRK</sequence>
<dbReference type="EMBL" id="QBKT01000003">
    <property type="protein sequence ID" value="PTX62268.1"/>
    <property type="molecule type" value="Genomic_DNA"/>
</dbReference>
<keyword evidence="2" id="KW-1185">Reference proteome</keyword>
<name>A0A2T6C1U8_9FLAO</name>